<keyword evidence="1" id="KW-0732">Signal</keyword>
<organism evidence="2 3">
    <name type="scientific">Dactylonectria estremocensis</name>
    <dbReference type="NCBI Taxonomy" id="1079267"/>
    <lineage>
        <taxon>Eukaryota</taxon>
        <taxon>Fungi</taxon>
        <taxon>Dikarya</taxon>
        <taxon>Ascomycota</taxon>
        <taxon>Pezizomycotina</taxon>
        <taxon>Sordariomycetes</taxon>
        <taxon>Hypocreomycetidae</taxon>
        <taxon>Hypocreales</taxon>
        <taxon>Nectriaceae</taxon>
        <taxon>Dactylonectria</taxon>
    </lineage>
</organism>
<accession>A0A9P9EN13</accession>
<sequence length="118" mass="12810">MVMPFFFNIVLTLLSMTSSSNASLPCPLPQKSSFPSLLVSHVRPSRTLTALLGCNPTFKPCHLPQPKTHWIECLIRHFSSYLEVLGLSTSNAVVLLAAATYSVGVGWTPSSATCPRHP</sequence>
<gene>
    <name evidence="2" type="ORF">B0J13DRAFT_557773</name>
</gene>
<name>A0A9P9EN13_9HYPO</name>
<protein>
    <recommendedName>
        <fullName evidence="4">Secreted protein</fullName>
    </recommendedName>
</protein>
<evidence type="ECO:0008006" key="4">
    <source>
        <dbReference type="Google" id="ProtNLM"/>
    </source>
</evidence>
<dbReference type="EMBL" id="JAGMUU010000013">
    <property type="protein sequence ID" value="KAH7140453.1"/>
    <property type="molecule type" value="Genomic_DNA"/>
</dbReference>
<proteinExistence type="predicted"/>
<evidence type="ECO:0000313" key="3">
    <source>
        <dbReference type="Proteomes" id="UP000717696"/>
    </source>
</evidence>
<feature type="chain" id="PRO_5040145339" description="Secreted protein" evidence="1">
    <location>
        <begin position="23"/>
        <end position="118"/>
    </location>
</feature>
<keyword evidence="3" id="KW-1185">Reference proteome</keyword>
<reference evidence="2" key="1">
    <citation type="journal article" date="2021" name="Nat. Commun.">
        <title>Genetic determinants of endophytism in the Arabidopsis root mycobiome.</title>
        <authorList>
            <person name="Mesny F."/>
            <person name="Miyauchi S."/>
            <person name="Thiergart T."/>
            <person name="Pickel B."/>
            <person name="Atanasova L."/>
            <person name="Karlsson M."/>
            <person name="Huettel B."/>
            <person name="Barry K.W."/>
            <person name="Haridas S."/>
            <person name="Chen C."/>
            <person name="Bauer D."/>
            <person name="Andreopoulos W."/>
            <person name="Pangilinan J."/>
            <person name="LaButti K."/>
            <person name="Riley R."/>
            <person name="Lipzen A."/>
            <person name="Clum A."/>
            <person name="Drula E."/>
            <person name="Henrissat B."/>
            <person name="Kohler A."/>
            <person name="Grigoriev I.V."/>
            <person name="Martin F.M."/>
            <person name="Hacquard S."/>
        </authorList>
    </citation>
    <scope>NUCLEOTIDE SEQUENCE</scope>
    <source>
        <strain evidence="2">MPI-CAGE-AT-0021</strain>
    </source>
</reference>
<evidence type="ECO:0000256" key="1">
    <source>
        <dbReference type="SAM" id="SignalP"/>
    </source>
</evidence>
<comment type="caution">
    <text evidence="2">The sequence shown here is derived from an EMBL/GenBank/DDBJ whole genome shotgun (WGS) entry which is preliminary data.</text>
</comment>
<feature type="signal peptide" evidence="1">
    <location>
        <begin position="1"/>
        <end position="22"/>
    </location>
</feature>
<dbReference type="AlphaFoldDB" id="A0A9P9EN13"/>
<evidence type="ECO:0000313" key="2">
    <source>
        <dbReference type="EMBL" id="KAH7140453.1"/>
    </source>
</evidence>
<dbReference type="Proteomes" id="UP000717696">
    <property type="component" value="Unassembled WGS sequence"/>
</dbReference>